<dbReference type="EMBL" id="CAEZZF010000004">
    <property type="protein sequence ID" value="CAB4743330.1"/>
    <property type="molecule type" value="Genomic_DNA"/>
</dbReference>
<dbReference type="Gene3D" id="1.10.10.1930">
    <property type="match status" value="1"/>
</dbReference>
<dbReference type="GO" id="GO:0003677">
    <property type="term" value="F:DNA binding"/>
    <property type="evidence" value="ECO:0007669"/>
    <property type="project" value="InterPro"/>
</dbReference>
<feature type="domain" description="HTH cro/C1-type" evidence="1">
    <location>
        <begin position="13"/>
        <end position="69"/>
    </location>
</feature>
<organism evidence="3">
    <name type="scientific">freshwater metagenome</name>
    <dbReference type="NCBI Taxonomy" id="449393"/>
    <lineage>
        <taxon>unclassified sequences</taxon>
        <taxon>metagenomes</taxon>
        <taxon>ecological metagenomes</taxon>
    </lineage>
</organism>
<dbReference type="InterPro" id="IPR001387">
    <property type="entry name" value="Cro/C1-type_HTH"/>
</dbReference>
<dbReference type="SUPFAM" id="SSF47413">
    <property type="entry name" value="lambda repressor-like DNA-binding domains"/>
    <property type="match status" value="1"/>
</dbReference>
<dbReference type="InterPro" id="IPR010982">
    <property type="entry name" value="Lambda_DNA-bd_dom_sf"/>
</dbReference>
<dbReference type="InterPro" id="IPR037664">
    <property type="entry name" value="BldD_C"/>
</dbReference>
<dbReference type="Pfam" id="PF01381">
    <property type="entry name" value="HTH_3"/>
    <property type="match status" value="1"/>
</dbReference>
<proteinExistence type="predicted"/>
<evidence type="ECO:0000259" key="1">
    <source>
        <dbReference type="PROSITE" id="PS50943"/>
    </source>
</evidence>
<reference evidence="3" key="1">
    <citation type="submission" date="2020-05" db="EMBL/GenBank/DDBJ databases">
        <authorList>
            <person name="Chiriac C."/>
            <person name="Salcher M."/>
            <person name="Ghai R."/>
            <person name="Kavagutti S V."/>
        </authorList>
    </citation>
    <scope>NUCLEOTIDE SEQUENCE</scope>
</reference>
<gene>
    <name evidence="2" type="ORF">UFOPK2837_00140</name>
    <name evidence="3" type="ORF">UFOPK4065_00191</name>
</gene>
<name>A0A6J7P5S1_9ZZZZ</name>
<dbReference type="PROSITE" id="PS50943">
    <property type="entry name" value="HTH_CROC1"/>
    <property type="match status" value="1"/>
</dbReference>
<dbReference type="GO" id="GO:0045892">
    <property type="term" value="P:negative regulation of DNA-templated transcription"/>
    <property type="evidence" value="ECO:0007669"/>
    <property type="project" value="InterPro"/>
</dbReference>
<evidence type="ECO:0000313" key="3">
    <source>
        <dbReference type="EMBL" id="CAB4999855.1"/>
    </source>
</evidence>
<dbReference type="Gene3D" id="1.10.260.40">
    <property type="entry name" value="lambda repressor-like DNA-binding domains"/>
    <property type="match status" value="1"/>
</dbReference>
<accession>A0A6J7P5S1</accession>
<dbReference type="Pfam" id="PF21179">
    <property type="entry name" value="BldD-like_C"/>
    <property type="match status" value="1"/>
</dbReference>
<dbReference type="AlphaFoldDB" id="A0A6J7P5S1"/>
<dbReference type="InterPro" id="IPR038099">
    <property type="entry name" value="BldD-like_C_sf"/>
</dbReference>
<dbReference type="EMBL" id="CAFBPE010000007">
    <property type="protein sequence ID" value="CAB4999855.1"/>
    <property type="molecule type" value="Genomic_DNA"/>
</dbReference>
<protein>
    <submittedName>
        <fullName evidence="3">Unannotated protein</fullName>
    </submittedName>
</protein>
<dbReference type="SMART" id="SM00530">
    <property type="entry name" value="HTH_XRE"/>
    <property type="match status" value="1"/>
</dbReference>
<sequence>MNTPTTHSISARLRTLRLERSLSLREVQLRSKGQIPAVVLGSYERGDRTLSVSKAIQIAAFYEVPLNYLLSEPDPTIGASRAIVIDLRRLRFLVTDKSQMLDDSDQLRALITFVSGIVRKRNDWHGEVLSLRSDDLNLVAITVGAPPDALVGLLERNELLIQLDR</sequence>
<evidence type="ECO:0000313" key="2">
    <source>
        <dbReference type="EMBL" id="CAB4743330.1"/>
    </source>
</evidence>